<evidence type="ECO:0000313" key="2">
    <source>
        <dbReference type="Proteomes" id="UP000008068"/>
    </source>
</evidence>
<organism evidence="2">
    <name type="scientific">Caenorhabditis brenneri</name>
    <name type="common">Nematode worm</name>
    <dbReference type="NCBI Taxonomy" id="135651"/>
    <lineage>
        <taxon>Eukaryota</taxon>
        <taxon>Metazoa</taxon>
        <taxon>Ecdysozoa</taxon>
        <taxon>Nematoda</taxon>
        <taxon>Chromadorea</taxon>
        <taxon>Rhabditida</taxon>
        <taxon>Rhabditina</taxon>
        <taxon>Rhabditomorpha</taxon>
        <taxon>Rhabditoidea</taxon>
        <taxon>Rhabditidae</taxon>
        <taxon>Peloderinae</taxon>
        <taxon>Caenorhabditis</taxon>
    </lineage>
</organism>
<accession>G0P2U3</accession>
<reference evidence="2" key="1">
    <citation type="submission" date="2011-07" db="EMBL/GenBank/DDBJ databases">
        <authorList>
            <consortium name="Caenorhabditis brenneri Sequencing and Analysis Consortium"/>
            <person name="Wilson R.K."/>
        </authorList>
    </citation>
    <scope>NUCLEOTIDE SEQUENCE [LARGE SCALE GENOMIC DNA]</scope>
    <source>
        <strain evidence="2">PB2801</strain>
    </source>
</reference>
<gene>
    <name evidence="1" type="ORF">CAEBREN_19727</name>
</gene>
<dbReference type="Proteomes" id="UP000008068">
    <property type="component" value="Unassembled WGS sequence"/>
</dbReference>
<sequence>MDMSIKHQKNLDQISTLCPFRENSKMFLMGNHSHGTIKDGILLKLSKKTSLT</sequence>
<proteinExistence type="predicted"/>
<dbReference type="HOGENOM" id="CLU_3089236_0_0_1"/>
<name>G0P2U3_CAEBE</name>
<protein>
    <submittedName>
        <fullName evidence="1">Uncharacterized protein</fullName>
    </submittedName>
</protein>
<dbReference type="EMBL" id="GL380031">
    <property type="protein sequence ID" value="EGT43393.1"/>
    <property type="molecule type" value="Genomic_DNA"/>
</dbReference>
<keyword evidence="2" id="KW-1185">Reference proteome</keyword>
<evidence type="ECO:0000313" key="1">
    <source>
        <dbReference type="EMBL" id="EGT43393.1"/>
    </source>
</evidence>
<dbReference type="AlphaFoldDB" id="G0P2U3"/>
<dbReference type="InParanoid" id="G0P2U3"/>